<dbReference type="InterPro" id="IPR001351">
    <property type="entry name" value="Ribosomal_uS3_C"/>
</dbReference>
<dbReference type="HAMAP" id="MF_01309_B">
    <property type="entry name" value="Ribosomal_uS3_B"/>
    <property type="match status" value="1"/>
</dbReference>
<dbReference type="SUPFAM" id="SSF54821">
    <property type="entry name" value="Ribosomal protein S3 C-terminal domain"/>
    <property type="match status" value="1"/>
</dbReference>
<evidence type="ECO:0000313" key="13">
    <source>
        <dbReference type="Proteomes" id="UP000177309"/>
    </source>
</evidence>
<gene>
    <name evidence="8" type="primary">rpsC</name>
    <name evidence="12" type="ORF">A2462_00460</name>
</gene>
<dbReference type="FunFam" id="3.30.300.20:FF:000001">
    <property type="entry name" value="30S ribosomal protein S3"/>
    <property type="match status" value="1"/>
</dbReference>
<dbReference type="CDD" id="cd02412">
    <property type="entry name" value="KH-II_30S_S3"/>
    <property type="match status" value="1"/>
</dbReference>
<protein>
    <recommendedName>
        <fullName evidence="7 8">Small ribosomal subunit protein uS3</fullName>
    </recommendedName>
</protein>
<evidence type="ECO:0000256" key="10">
    <source>
        <dbReference type="SAM" id="MobiDB-lite"/>
    </source>
</evidence>
<feature type="region of interest" description="Disordered" evidence="10">
    <location>
        <begin position="217"/>
        <end position="256"/>
    </location>
</feature>
<sequence length="256" mass="28574">MGQKCHPKGLRIGIIENWESFWYADRGEYAKMLAEDLDLRKYLKDSLFRAGISRIFIGRKANQISVDLHTAKPGLIIGKGGKEINAIREKLMKRTGKQIQMNVHEESRPESCAILVAEYVASQLERRISYRRAMKQAVSKALRSGGKGVKIMCAGRLGGSEIARCEWYRNGRVPLQTLRAKIDYGFTEAMTLYGKIGVKVWIYKGDVLKEKAKANVENQGSIESTGVSDAKESLVNNPTNDNAEHGLGINKEKEAA</sequence>
<dbReference type="SUPFAM" id="SSF54814">
    <property type="entry name" value="Prokaryotic type KH domain (KH-domain type II)"/>
    <property type="match status" value="1"/>
</dbReference>
<evidence type="ECO:0000313" key="12">
    <source>
        <dbReference type="EMBL" id="OGC33735.1"/>
    </source>
</evidence>
<comment type="caution">
    <text evidence="12">The sequence shown here is derived from an EMBL/GenBank/DDBJ whole genome shotgun (WGS) entry which is preliminary data.</text>
</comment>
<feature type="compositionally biased region" description="Polar residues" evidence="10">
    <location>
        <begin position="217"/>
        <end position="227"/>
    </location>
</feature>
<evidence type="ECO:0000256" key="5">
    <source>
        <dbReference type="ARBA" id="ARBA00023274"/>
    </source>
</evidence>
<dbReference type="Pfam" id="PF00189">
    <property type="entry name" value="Ribosomal_S3_C"/>
    <property type="match status" value="1"/>
</dbReference>
<dbReference type="InterPro" id="IPR004044">
    <property type="entry name" value="KH_dom_type_2"/>
</dbReference>
<evidence type="ECO:0000256" key="6">
    <source>
        <dbReference type="ARBA" id="ARBA00024998"/>
    </source>
</evidence>
<dbReference type="InterPro" id="IPR057258">
    <property type="entry name" value="Ribosomal_uS3"/>
</dbReference>
<dbReference type="PROSITE" id="PS00548">
    <property type="entry name" value="RIBOSOMAL_S3"/>
    <property type="match status" value="1"/>
</dbReference>
<dbReference type="Proteomes" id="UP000177309">
    <property type="component" value="Unassembled WGS sequence"/>
</dbReference>
<proteinExistence type="inferred from homology"/>
<dbReference type="InterPro" id="IPR004087">
    <property type="entry name" value="KH_dom"/>
</dbReference>
<dbReference type="GO" id="GO:0006412">
    <property type="term" value="P:translation"/>
    <property type="evidence" value="ECO:0007669"/>
    <property type="project" value="UniProtKB-UniRule"/>
</dbReference>
<dbReference type="InterPro" id="IPR018280">
    <property type="entry name" value="Ribosomal_uS3_CS"/>
</dbReference>
<evidence type="ECO:0000256" key="8">
    <source>
        <dbReference type="HAMAP-Rule" id="MF_01309"/>
    </source>
</evidence>
<comment type="similarity">
    <text evidence="1 8 9">Belongs to the universal ribosomal protein uS3 family.</text>
</comment>
<evidence type="ECO:0000259" key="11">
    <source>
        <dbReference type="PROSITE" id="PS50823"/>
    </source>
</evidence>
<reference evidence="12 13" key="1">
    <citation type="journal article" date="2016" name="Nat. Commun.">
        <title>Thousands of microbial genomes shed light on interconnected biogeochemical processes in an aquifer system.</title>
        <authorList>
            <person name="Anantharaman K."/>
            <person name="Brown C.T."/>
            <person name="Hug L.A."/>
            <person name="Sharon I."/>
            <person name="Castelle C.J."/>
            <person name="Probst A.J."/>
            <person name="Thomas B.C."/>
            <person name="Singh A."/>
            <person name="Wilkins M.J."/>
            <person name="Karaoz U."/>
            <person name="Brodie E.L."/>
            <person name="Williams K.H."/>
            <person name="Hubbard S.S."/>
            <person name="Banfield J.F."/>
        </authorList>
    </citation>
    <scope>NUCLEOTIDE SEQUENCE [LARGE SCALE GENOMIC DNA]</scope>
</reference>
<dbReference type="Pfam" id="PF07650">
    <property type="entry name" value="KH_2"/>
    <property type="match status" value="1"/>
</dbReference>
<dbReference type="SMART" id="SM00322">
    <property type="entry name" value="KH"/>
    <property type="match status" value="1"/>
</dbReference>
<evidence type="ECO:0000256" key="9">
    <source>
        <dbReference type="RuleBase" id="RU003624"/>
    </source>
</evidence>
<keyword evidence="4 8" id="KW-0689">Ribosomal protein</keyword>
<evidence type="ECO:0000256" key="7">
    <source>
        <dbReference type="ARBA" id="ARBA00035257"/>
    </source>
</evidence>
<comment type="function">
    <text evidence="6 8">Binds the lower part of the 30S subunit head. Binds mRNA in the 70S ribosome, positioning it for translation.</text>
</comment>
<dbReference type="InterPro" id="IPR009019">
    <property type="entry name" value="KH_sf_prok-type"/>
</dbReference>
<evidence type="ECO:0000256" key="4">
    <source>
        <dbReference type="ARBA" id="ARBA00022980"/>
    </source>
</evidence>
<dbReference type="EMBL" id="MEUI01000028">
    <property type="protein sequence ID" value="OGC33735.1"/>
    <property type="molecule type" value="Genomic_DNA"/>
</dbReference>
<accession>A0A1F4TLY9</accession>
<dbReference type="PANTHER" id="PTHR11760:SF19">
    <property type="entry name" value="SMALL RIBOSOMAL SUBUNIT PROTEIN US3C"/>
    <property type="match status" value="1"/>
</dbReference>
<dbReference type="PROSITE" id="PS50823">
    <property type="entry name" value="KH_TYPE_2"/>
    <property type="match status" value="1"/>
</dbReference>
<dbReference type="GO" id="GO:0019843">
    <property type="term" value="F:rRNA binding"/>
    <property type="evidence" value="ECO:0007669"/>
    <property type="project" value="UniProtKB-UniRule"/>
</dbReference>
<evidence type="ECO:0000256" key="3">
    <source>
        <dbReference type="ARBA" id="ARBA00022884"/>
    </source>
</evidence>
<dbReference type="Gene3D" id="3.30.1140.32">
    <property type="entry name" value="Ribosomal protein S3, C-terminal domain"/>
    <property type="match status" value="1"/>
</dbReference>
<dbReference type="InterPro" id="IPR036419">
    <property type="entry name" value="Ribosomal_S3_C_sf"/>
</dbReference>
<dbReference type="GO" id="GO:0022627">
    <property type="term" value="C:cytosolic small ribosomal subunit"/>
    <property type="evidence" value="ECO:0007669"/>
    <property type="project" value="TreeGrafter"/>
</dbReference>
<organism evidence="12 13">
    <name type="scientific">candidate division WOR-1 bacterium RIFOXYC2_FULL_41_25</name>
    <dbReference type="NCBI Taxonomy" id="1802586"/>
    <lineage>
        <taxon>Bacteria</taxon>
        <taxon>Bacillati</taxon>
        <taxon>Saganbacteria</taxon>
    </lineage>
</organism>
<comment type="subunit">
    <text evidence="8">Part of the 30S ribosomal subunit. Forms a tight complex with proteins S10 and S14.</text>
</comment>
<dbReference type="PANTHER" id="PTHR11760">
    <property type="entry name" value="30S/40S RIBOSOMAL PROTEIN S3"/>
    <property type="match status" value="1"/>
</dbReference>
<dbReference type="GO" id="GO:0003729">
    <property type="term" value="F:mRNA binding"/>
    <property type="evidence" value="ECO:0007669"/>
    <property type="project" value="UniProtKB-UniRule"/>
</dbReference>
<dbReference type="InterPro" id="IPR015946">
    <property type="entry name" value="KH_dom-like_a/b"/>
</dbReference>
<dbReference type="GO" id="GO:0003735">
    <property type="term" value="F:structural constituent of ribosome"/>
    <property type="evidence" value="ECO:0007669"/>
    <property type="project" value="InterPro"/>
</dbReference>
<feature type="domain" description="KH type-2" evidence="11">
    <location>
        <begin position="39"/>
        <end position="107"/>
    </location>
</feature>
<keyword evidence="3 8" id="KW-0694">RNA-binding</keyword>
<name>A0A1F4TLY9_UNCSA</name>
<dbReference type="AlphaFoldDB" id="A0A1F4TLY9"/>
<keyword evidence="5 8" id="KW-0687">Ribonucleoprotein</keyword>
<evidence type="ECO:0000256" key="2">
    <source>
        <dbReference type="ARBA" id="ARBA00022730"/>
    </source>
</evidence>
<dbReference type="NCBIfam" id="TIGR01009">
    <property type="entry name" value="rpsC_bact"/>
    <property type="match status" value="1"/>
</dbReference>
<keyword evidence="2 8" id="KW-0699">rRNA-binding</keyword>
<evidence type="ECO:0000256" key="1">
    <source>
        <dbReference type="ARBA" id="ARBA00010761"/>
    </source>
</evidence>
<dbReference type="Gene3D" id="3.30.300.20">
    <property type="match status" value="1"/>
</dbReference>
<dbReference type="InterPro" id="IPR005704">
    <property type="entry name" value="Ribosomal_uS3_bac-typ"/>
</dbReference>